<evidence type="ECO:0000313" key="7">
    <source>
        <dbReference type="Proteomes" id="UP001302812"/>
    </source>
</evidence>
<reference evidence="6" key="2">
    <citation type="submission" date="2023-05" db="EMBL/GenBank/DDBJ databases">
        <authorList>
            <consortium name="Lawrence Berkeley National Laboratory"/>
            <person name="Steindorff A."/>
            <person name="Hensen N."/>
            <person name="Bonometti L."/>
            <person name="Westerberg I."/>
            <person name="Brannstrom I.O."/>
            <person name="Guillou S."/>
            <person name="Cros-Aarteil S."/>
            <person name="Calhoun S."/>
            <person name="Haridas S."/>
            <person name="Kuo A."/>
            <person name="Mondo S."/>
            <person name="Pangilinan J."/>
            <person name="Riley R."/>
            <person name="Labutti K."/>
            <person name="Andreopoulos B."/>
            <person name="Lipzen A."/>
            <person name="Chen C."/>
            <person name="Yanf M."/>
            <person name="Daum C."/>
            <person name="Ng V."/>
            <person name="Clum A."/>
            <person name="Ohm R."/>
            <person name="Martin F."/>
            <person name="Silar P."/>
            <person name="Natvig D."/>
            <person name="Lalanne C."/>
            <person name="Gautier V."/>
            <person name="Ament-Velasquez S.L."/>
            <person name="Kruys A."/>
            <person name="Hutchinson M.I."/>
            <person name="Powell A.J."/>
            <person name="Barry K."/>
            <person name="Miller A.N."/>
            <person name="Grigoriev I.V."/>
            <person name="Debuchy R."/>
            <person name="Gladieux P."/>
            <person name="Thoren M.H."/>
            <person name="Johannesson H."/>
        </authorList>
    </citation>
    <scope>NUCLEOTIDE SEQUENCE</scope>
    <source>
        <strain evidence="6">CBS 508.74</strain>
    </source>
</reference>
<feature type="transmembrane region" description="Helical" evidence="4">
    <location>
        <begin position="550"/>
        <end position="571"/>
    </location>
</feature>
<evidence type="ECO:0000259" key="5">
    <source>
        <dbReference type="PROSITE" id="PS50048"/>
    </source>
</evidence>
<feature type="region of interest" description="Disordered" evidence="3">
    <location>
        <begin position="652"/>
        <end position="684"/>
    </location>
</feature>
<gene>
    <name evidence="6" type="ORF">N656DRAFT_783532</name>
</gene>
<accession>A0AAN6QIK5</accession>
<dbReference type="InterPro" id="IPR001138">
    <property type="entry name" value="Zn2Cys6_DnaBD"/>
</dbReference>
<dbReference type="Pfam" id="PF04082">
    <property type="entry name" value="Fungal_trans"/>
    <property type="match status" value="1"/>
</dbReference>
<sequence length="736" mass="82418">MPESAESPPTGHRVPGKSTSVHVPRACDACRARKIRCNRELPCAHCLDAKIECTHSGSRPKEKRTRILLTHEYERKIDHIDRRLDGIVELLEELRERLPASPKPPAESSVPATLTPNPSSVASPASNVGHTSTTGTVVEGASSLTAHSIFANDLLRKVVSSESRPEMRERVDALHRVVEAMKKQPASHEMTYPHAKPFRPVPVPGCDLPPIERTLEILRIAQTHRHFCIAWVFEFFNTCTGRFPESCLSVYLASNQNYDVATFITANAGLHYLFSAYAPLFPDKKEEYLADSRLCGANLETALCSLPLHLPANIEVVVALLLGAFHTIEIAKPSLAWVLSSKASELCQTLGYHRIASYTHDSPHDSQQKQFLFWAAYVLDKSLSLRLGRPSTIPDYDITIPYPSCDDPDREAIMAFCHLWVAASKIQGQIYELLYCPEAIAQPVSVRQSRVQLLVSRLDDLDILTREICSKYEHYMRELANDDMSEFFMISDHVLRLSTLTLIHRAVPNPVGSPTTFTAECIHAARETLVRHQECMTVIERSESGLFSIYMNWTILFAPFVPFIVLFCNIIETKDKEDLSRLRVFVASLHVDRDTTPVSEGVDKLRRLFQVLYNVASQYAESQTETYASETQRQQNFGVDTYLAALGFSFPGSSQPTSSQPQQQQSDSETLLPTATGSMGDANHHEFQRGVNPVIWMGNGAQLEDWFYSNQQMMEFLEENSAESYLTAAGAGWGPT</sequence>
<dbReference type="InterPro" id="IPR007219">
    <property type="entry name" value="XnlR_reg_dom"/>
</dbReference>
<dbReference type="InterPro" id="IPR036864">
    <property type="entry name" value="Zn2-C6_fun-type_DNA-bd_sf"/>
</dbReference>
<dbReference type="InterPro" id="IPR050987">
    <property type="entry name" value="AtrR-like"/>
</dbReference>
<comment type="caution">
    <text evidence="6">The sequence shown here is derived from an EMBL/GenBank/DDBJ whole genome shotgun (WGS) entry which is preliminary data.</text>
</comment>
<dbReference type="AlphaFoldDB" id="A0AAN6QIK5"/>
<evidence type="ECO:0000256" key="3">
    <source>
        <dbReference type="SAM" id="MobiDB-lite"/>
    </source>
</evidence>
<evidence type="ECO:0000256" key="4">
    <source>
        <dbReference type="SAM" id="Phobius"/>
    </source>
</evidence>
<name>A0AAN6QIK5_9PEZI</name>
<dbReference type="GO" id="GO:0006351">
    <property type="term" value="P:DNA-templated transcription"/>
    <property type="evidence" value="ECO:0007669"/>
    <property type="project" value="InterPro"/>
</dbReference>
<feature type="compositionally biased region" description="Low complexity" evidence="3">
    <location>
        <begin position="652"/>
        <end position="666"/>
    </location>
</feature>
<keyword evidence="7" id="KW-1185">Reference proteome</keyword>
<dbReference type="GO" id="GO:0000981">
    <property type="term" value="F:DNA-binding transcription factor activity, RNA polymerase II-specific"/>
    <property type="evidence" value="ECO:0007669"/>
    <property type="project" value="InterPro"/>
</dbReference>
<dbReference type="PROSITE" id="PS50048">
    <property type="entry name" value="ZN2_CY6_FUNGAL_2"/>
    <property type="match status" value="1"/>
</dbReference>
<reference evidence="6" key="1">
    <citation type="journal article" date="2023" name="Mol. Phylogenet. Evol.">
        <title>Genome-scale phylogeny and comparative genomics of the fungal order Sordariales.</title>
        <authorList>
            <person name="Hensen N."/>
            <person name="Bonometti L."/>
            <person name="Westerberg I."/>
            <person name="Brannstrom I.O."/>
            <person name="Guillou S."/>
            <person name="Cros-Aarteil S."/>
            <person name="Calhoun S."/>
            <person name="Haridas S."/>
            <person name="Kuo A."/>
            <person name="Mondo S."/>
            <person name="Pangilinan J."/>
            <person name="Riley R."/>
            <person name="LaButti K."/>
            <person name="Andreopoulos B."/>
            <person name="Lipzen A."/>
            <person name="Chen C."/>
            <person name="Yan M."/>
            <person name="Daum C."/>
            <person name="Ng V."/>
            <person name="Clum A."/>
            <person name="Steindorff A."/>
            <person name="Ohm R.A."/>
            <person name="Martin F."/>
            <person name="Silar P."/>
            <person name="Natvig D.O."/>
            <person name="Lalanne C."/>
            <person name="Gautier V."/>
            <person name="Ament-Velasquez S.L."/>
            <person name="Kruys A."/>
            <person name="Hutchinson M.I."/>
            <person name="Powell A.J."/>
            <person name="Barry K."/>
            <person name="Miller A.N."/>
            <person name="Grigoriev I.V."/>
            <person name="Debuchy R."/>
            <person name="Gladieux P."/>
            <person name="Hiltunen Thoren M."/>
            <person name="Johannesson H."/>
        </authorList>
    </citation>
    <scope>NUCLEOTIDE SEQUENCE</scope>
    <source>
        <strain evidence="6">CBS 508.74</strain>
    </source>
</reference>
<dbReference type="GO" id="GO:0003677">
    <property type="term" value="F:DNA binding"/>
    <property type="evidence" value="ECO:0007669"/>
    <property type="project" value="InterPro"/>
</dbReference>
<keyword evidence="2" id="KW-0539">Nucleus</keyword>
<evidence type="ECO:0000313" key="6">
    <source>
        <dbReference type="EMBL" id="KAK4108890.1"/>
    </source>
</evidence>
<dbReference type="CDD" id="cd12148">
    <property type="entry name" value="fungal_TF_MHR"/>
    <property type="match status" value="1"/>
</dbReference>
<keyword evidence="4" id="KW-0472">Membrane</keyword>
<dbReference type="PROSITE" id="PS00463">
    <property type="entry name" value="ZN2_CY6_FUNGAL_1"/>
    <property type="match status" value="1"/>
</dbReference>
<keyword evidence="4" id="KW-1133">Transmembrane helix</keyword>
<dbReference type="Proteomes" id="UP001302812">
    <property type="component" value="Unassembled WGS sequence"/>
</dbReference>
<feature type="region of interest" description="Disordered" evidence="3">
    <location>
        <begin position="98"/>
        <end position="134"/>
    </location>
</feature>
<dbReference type="Pfam" id="PF00172">
    <property type="entry name" value="Zn_clus"/>
    <property type="match status" value="1"/>
</dbReference>
<evidence type="ECO:0000256" key="1">
    <source>
        <dbReference type="ARBA" id="ARBA00022723"/>
    </source>
</evidence>
<feature type="compositionally biased region" description="Low complexity" evidence="3">
    <location>
        <begin position="116"/>
        <end position="128"/>
    </location>
</feature>
<organism evidence="6 7">
    <name type="scientific">Canariomyces notabilis</name>
    <dbReference type="NCBI Taxonomy" id="2074819"/>
    <lineage>
        <taxon>Eukaryota</taxon>
        <taxon>Fungi</taxon>
        <taxon>Dikarya</taxon>
        <taxon>Ascomycota</taxon>
        <taxon>Pezizomycotina</taxon>
        <taxon>Sordariomycetes</taxon>
        <taxon>Sordariomycetidae</taxon>
        <taxon>Sordariales</taxon>
        <taxon>Chaetomiaceae</taxon>
        <taxon>Canariomyces</taxon>
    </lineage>
</organism>
<dbReference type="EMBL" id="MU853359">
    <property type="protein sequence ID" value="KAK4108890.1"/>
    <property type="molecule type" value="Genomic_DNA"/>
</dbReference>
<evidence type="ECO:0000256" key="2">
    <source>
        <dbReference type="ARBA" id="ARBA00023242"/>
    </source>
</evidence>
<dbReference type="Gene3D" id="4.10.240.10">
    <property type="entry name" value="Zn(2)-C6 fungal-type DNA-binding domain"/>
    <property type="match status" value="1"/>
</dbReference>
<protein>
    <recommendedName>
        <fullName evidence="5">Zn(2)-C6 fungal-type domain-containing protein</fullName>
    </recommendedName>
</protein>
<feature type="region of interest" description="Disordered" evidence="3">
    <location>
        <begin position="1"/>
        <end position="20"/>
    </location>
</feature>
<dbReference type="SMART" id="SM00906">
    <property type="entry name" value="Fungal_trans"/>
    <property type="match status" value="1"/>
</dbReference>
<dbReference type="PANTHER" id="PTHR46910">
    <property type="entry name" value="TRANSCRIPTION FACTOR PDR1"/>
    <property type="match status" value="1"/>
</dbReference>
<dbReference type="RefSeq" id="XP_064666460.1">
    <property type="nucleotide sequence ID" value="XM_064815975.1"/>
</dbReference>
<dbReference type="PANTHER" id="PTHR46910:SF5">
    <property type="entry name" value="ZN(II)2CYS6 TRANSCRIPTION FACTOR (EUROFUNG)"/>
    <property type="match status" value="1"/>
</dbReference>
<dbReference type="GeneID" id="89940100"/>
<keyword evidence="4" id="KW-0812">Transmembrane</keyword>
<feature type="compositionally biased region" description="Polar residues" evidence="3">
    <location>
        <begin position="667"/>
        <end position="677"/>
    </location>
</feature>
<dbReference type="CDD" id="cd00067">
    <property type="entry name" value="GAL4"/>
    <property type="match status" value="1"/>
</dbReference>
<dbReference type="SUPFAM" id="SSF57701">
    <property type="entry name" value="Zn2/Cys6 DNA-binding domain"/>
    <property type="match status" value="1"/>
</dbReference>
<keyword evidence="1" id="KW-0479">Metal-binding</keyword>
<feature type="domain" description="Zn(2)-C6 fungal-type" evidence="5">
    <location>
        <begin position="26"/>
        <end position="55"/>
    </location>
</feature>
<proteinExistence type="predicted"/>
<dbReference type="GO" id="GO:0008270">
    <property type="term" value="F:zinc ion binding"/>
    <property type="evidence" value="ECO:0007669"/>
    <property type="project" value="InterPro"/>
</dbReference>
<dbReference type="SMART" id="SM00066">
    <property type="entry name" value="GAL4"/>
    <property type="match status" value="1"/>
</dbReference>